<evidence type="ECO:0008006" key="3">
    <source>
        <dbReference type="Google" id="ProtNLM"/>
    </source>
</evidence>
<evidence type="ECO:0000313" key="2">
    <source>
        <dbReference type="Proteomes" id="UP000830055"/>
    </source>
</evidence>
<proteinExistence type="predicted"/>
<accession>A0ABM7W8I2</accession>
<reference evidence="1 2" key="1">
    <citation type="submission" date="2022-01" db="EMBL/GenBank/DDBJ databases">
        <title>Desulfofustis limnae sp. nov., a novel mesophilic sulfate-reducing bacterium isolated from marsh soil.</title>
        <authorList>
            <person name="Watanabe M."/>
            <person name="Takahashi A."/>
            <person name="Kojima H."/>
            <person name="Fukui M."/>
        </authorList>
    </citation>
    <scope>NUCLEOTIDE SEQUENCE [LARGE SCALE GENOMIC DNA]</scope>
    <source>
        <strain evidence="1 2">PPLL</strain>
    </source>
</reference>
<dbReference type="Proteomes" id="UP000830055">
    <property type="component" value="Chromosome"/>
</dbReference>
<dbReference type="EMBL" id="AP025516">
    <property type="protein sequence ID" value="BDD87250.1"/>
    <property type="molecule type" value="Genomic_DNA"/>
</dbReference>
<dbReference type="RefSeq" id="WP_284154286.1">
    <property type="nucleotide sequence ID" value="NZ_AP025516.1"/>
</dbReference>
<dbReference type="SUPFAM" id="SSF141371">
    <property type="entry name" value="PilZ domain-like"/>
    <property type="match status" value="1"/>
</dbReference>
<gene>
    <name evidence="1" type="ORF">DPPLL_16150</name>
</gene>
<keyword evidence="2" id="KW-1185">Reference proteome</keyword>
<organism evidence="1 2">
    <name type="scientific">Desulfofustis limnaeus</name>
    <dbReference type="NCBI Taxonomy" id="2740163"/>
    <lineage>
        <taxon>Bacteria</taxon>
        <taxon>Pseudomonadati</taxon>
        <taxon>Thermodesulfobacteriota</taxon>
        <taxon>Desulfobulbia</taxon>
        <taxon>Desulfobulbales</taxon>
        <taxon>Desulfocapsaceae</taxon>
        <taxon>Desulfofustis</taxon>
    </lineage>
</organism>
<evidence type="ECO:0000313" key="1">
    <source>
        <dbReference type="EMBL" id="BDD87250.1"/>
    </source>
</evidence>
<name>A0ABM7W8I2_9BACT</name>
<protein>
    <recommendedName>
        <fullName evidence="3">PilZ domain-containing protein</fullName>
    </recommendedName>
</protein>
<sequence>MKTREFKVVNSRMHFRCPHCGTKRVLPVAPSLRRKSFRCHRCQTVVNCMLNRRSTSREPISGKVLLVMSNGLEAEVFLHDISAFGVGFLLPYGSKQTIRISTGDKVRFKSNWNARSLGNGYYEIKDIKGQRVGAMKCR</sequence>